<accession>A0A0A8E6P9</accession>
<dbReference type="EMBL" id="CP007585">
    <property type="protein sequence ID" value="AJC49668.1"/>
    <property type="molecule type" value="Genomic_DNA"/>
</dbReference>
<proteinExistence type="predicted"/>
<gene>
    <name evidence="1" type="ORF">MYF_00500</name>
</gene>
<protein>
    <recommendedName>
        <fullName evidence="3">Smr domain-containing protein</fullName>
    </recommendedName>
</protein>
<evidence type="ECO:0000313" key="1">
    <source>
        <dbReference type="EMBL" id="AJC49668.1"/>
    </source>
</evidence>
<dbReference type="OrthoDB" id="399564at2"/>
<name>A0A0A8E6P9_MESFC</name>
<dbReference type="Proteomes" id="UP000031129">
    <property type="component" value="Chromosome"/>
</dbReference>
<evidence type="ECO:0000313" key="2">
    <source>
        <dbReference type="Proteomes" id="UP000031129"/>
    </source>
</evidence>
<keyword evidence="2" id="KW-1185">Reference proteome</keyword>
<dbReference type="KEGG" id="mfq:MYF_00500"/>
<dbReference type="AlphaFoldDB" id="A0A0A8E6P9"/>
<organism evidence="1 2">
    <name type="scientific">Mesomycoplasma flocculare ATCC 27399</name>
    <dbReference type="NCBI Taxonomy" id="743971"/>
    <lineage>
        <taxon>Bacteria</taxon>
        <taxon>Bacillati</taxon>
        <taxon>Mycoplasmatota</taxon>
        <taxon>Mycoplasmoidales</taxon>
        <taxon>Metamycoplasmataceae</taxon>
        <taxon>Mesomycoplasma</taxon>
    </lineage>
</organism>
<reference evidence="1 2" key="1">
    <citation type="journal article" date="2015" name="Genome Announc.">
        <title>Complete Genome Sequence of Mycoplasma flocculare Strain Ms42T (ATCC 27399T).</title>
        <authorList>
            <person name="Calcutt M.J."/>
            <person name="Foecking M.F."/>
            <person name="Heidari M.B."/>
            <person name="McIntosh M.A."/>
        </authorList>
    </citation>
    <scope>NUCLEOTIDE SEQUENCE [LARGE SCALE GENOMIC DNA]</scope>
    <source>
        <strain evidence="2">ATCC 27399</strain>
    </source>
</reference>
<dbReference type="STRING" id="743971.MYF_00500"/>
<evidence type="ECO:0008006" key="3">
    <source>
        <dbReference type="Google" id="ProtNLM"/>
    </source>
</evidence>
<sequence length="114" mass="13371">MNFSKKSKKIHFGDWDRILETVENSDSEQNIENFYPYNEKSFDFHGFDSQKTTAIVENLIFELNNYNSKIRCINLIAGIGFGHIYEQILDSLKHYSSQFNINLQKPATIRVCKK</sequence>
<dbReference type="RefSeq" id="WP_002557574.1">
    <property type="nucleotide sequence ID" value="NZ_CP007585.1"/>
</dbReference>
<dbReference type="HOGENOM" id="CLU_2168163_0_0_14"/>